<name>A0ACC1C8Q2_9ROSI</name>
<keyword evidence="2" id="KW-1185">Reference proteome</keyword>
<evidence type="ECO:0000313" key="2">
    <source>
        <dbReference type="Proteomes" id="UP001164250"/>
    </source>
</evidence>
<reference evidence="2" key="1">
    <citation type="journal article" date="2023" name="G3 (Bethesda)">
        <title>Genome assembly and association tests identify interacting loci associated with vigor, precocity, and sex in interspecific pistachio rootstocks.</title>
        <authorList>
            <person name="Palmer W."/>
            <person name="Jacygrad E."/>
            <person name="Sagayaradj S."/>
            <person name="Cavanaugh K."/>
            <person name="Han R."/>
            <person name="Bertier L."/>
            <person name="Beede B."/>
            <person name="Kafkas S."/>
            <person name="Golino D."/>
            <person name="Preece J."/>
            <person name="Michelmore R."/>
        </authorList>
    </citation>
    <scope>NUCLEOTIDE SEQUENCE [LARGE SCALE GENOMIC DNA]</scope>
</reference>
<sequence length="407" mass="45080">MCETMSSSTETSNGDQAVVELIVCDASPSSVDAEVTASEEITPLLIQSEKPKINIFSVSYSRRKPREQVIETETLPLTRFLLWVWNGSRYSGLICMAVSSTIYFFMELISDIFTVQSIPLFETAFTRCTIIMILSYLWLRRSGQPIFGPTNARNLLISRALTGYLSLFSFVFCIQSLPLSQAVVLNFTTPVMASIMARIVLHENLKISDIGGLACSFFGVLFIFQHMFTTQVKNGKASNSNVRESHYMYAILVGLISSITGGINFCLIKAGAKASDQPVVTLFSFGVLASPAAAICAFVFEKLVLPSLYSILLMLVLGVLAFLAEVFLARGLQLEKTGKVVNVQYIEVWYFILCHHLEISSCPYTVMGHWIVKDSAIVWATLGCFLISLSVCYTMFIGPDKEMDDMA</sequence>
<organism evidence="1 2">
    <name type="scientific">Pistacia atlantica</name>
    <dbReference type="NCBI Taxonomy" id="434234"/>
    <lineage>
        <taxon>Eukaryota</taxon>
        <taxon>Viridiplantae</taxon>
        <taxon>Streptophyta</taxon>
        <taxon>Embryophyta</taxon>
        <taxon>Tracheophyta</taxon>
        <taxon>Spermatophyta</taxon>
        <taxon>Magnoliopsida</taxon>
        <taxon>eudicotyledons</taxon>
        <taxon>Gunneridae</taxon>
        <taxon>Pentapetalae</taxon>
        <taxon>rosids</taxon>
        <taxon>malvids</taxon>
        <taxon>Sapindales</taxon>
        <taxon>Anacardiaceae</taxon>
        <taxon>Pistacia</taxon>
    </lineage>
</organism>
<dbReference type="EMBL" id="CM047897">
    <property type="protein sequence ID" value="KAJ0112024.1"/>
    <property type="molecule type" value="Genomic_DNA"/>
</dbReference>
<accession>A0ACC1C8Q2</accession>
<dbReference type="Proteomes" id="UP001164250">
    <property type="component" value="Chromosome 1"/>
</dbReference>
<comment type="caution">
    <text evidence="1">The sequence shown here is derived from an EMBL/GenBank/DDBJ whole genome shotgun (WGS) entry which is preliminary data.</text>
</comment>
<evidence type="ECO:0000313" key="1">
    <source>
        <dbReference type="EMBL" id="KAJ0112024.1"/>
    </source>
</evidence>
<gene>
    <name evidence="1" type="ORF">Patl1_01950</name>
</gene>
<proteinExistence type="predicted"/>
<protein>
    <submittedName>
        <fullName evidence="1">Uncharacterized protein</fullName>
    </submittedName>
</protein>